<feature type="transmembrane region" description="Helical" evidence="2">
    <location>
        <begin position="582"/>
        <end position="602"/>
    </location>
</feature>
<keyword evidence="2" id="KW-0472">Membrane</keyword>
<evidence type="ECO:0000259" key="3">
    <source>
        <dbReference type="Pfam" id="PF09972"/>
    </source>
</evidence>
<dbReference type="InterPro" id="IPR018702">
    <property type="entry name" value="DUF2207"/>
</dbReference>
<comment type="caution">
    <text evidence="4">The sequence shown here is derived from an EMBL/GenBank/DDBJ whole genome shotgun (WGS) entry which is preliminary data.</text>
</comment>
<keyword evidence="2" id="KW-0812">Transmembrane</keyword>
<evidence type="ECO:0000313" key="5">
    <source>
        <dbReference type="Proteomes" id="UP000292686"/>
    </source>
</evidence>
<accession>A0A4Q2M870</accession>
<evidence type="ECO:0000256" key="2">
    <source>
        <dbReference type="SAM" id="Phobius"/>
    </source>
</evidence>
<feature type="transmembrane region" description="Helical" evidence="2">
    <location>
        <begin position="60"/>
        <end position="82"/>
    </location>
</feature>
<evidence type="ECO:0000256" key="1">
    <source>
        <dbReference type="SAM" id="MobiDB-lite"/>
    </source>
</evidence>
<dbReference type="EMBL" id="SDPM01000004">
    <property type="protein sequence ID" value="RXZ86523.1"/>
    <property type="molecule type" value="Genomic_DNA"/>
</dbReference>
<keyword evidence="5" id="KW-1185">Reference proteome</keyword>
<organism evidence="4 5">
    <name type="scientific">Agromyces atrinae</name>
    <dbReference type="NCBI Taxonomy" id="592376"/>
    <lineage>
        <taxon>Bacteria</taxon>
        <taxon>Bacillati</taxon>
        <taxon>Actinomycetota</taxon>
        <taxon>Actinomycetes</taxon>
        <taxon>Micrococcales</taxon>
        <taxon>Microbacteriaceae</taxon>
        <taxon>Agromyces</taxon>
    </lineage>
</organism>
<feature type="transmembrane region" description="Helical" evidence="2">
    <location>
        <begin position="445"/>
        <end position="465"/>
    </location>
</feature>
<sequence>MTAGVARVTGTDETGTTVPDDAERIPDTRPRPTPLWALLSRWLTRLEAWLRSHGGTPLRYGIRAVWVTIAAIAAFLLVGPVINPPLSLDDITESASTATETWIARDFDADYTISRDADGRLHADVVETITAFFPDDVDESGIERILATQYEGHDLAPRGLEVEIDGTSVEPDVRSTADRLHIELDTGERLRGDHEFVIRYRLSDLAYTATDDVTGGPVDLLEWSVFGPSWPQAFSALNVSVTLPDELDELLVRQPFGGVAWTLVSGADWLDREDDSPAGQNVYAFSVDQNMPPYSLSWFRMVFPEGTFTMPPPTPLFILQTFGPLIPLGILLLTLPFSLAARAVAWSDARGRPWYVAQYAPPKNVSAAQAAQIMRRPRTRELALALAALADSSRSRRPEALAAVGRAAHRTGRVGDRFRARTAYFFDRARHAQIADGFRRIPRGFVRDGFIAAPLALTLVQLATIRQLSHQETLAVIWWPGLFALVSFVISAIVLGIALSARPLTRKGALARQHLLGVEAYADQTSMLDRVTIDDALLPYAVVTADPRDAGRSIVALVDRELGEGASRRGWRTGDFLSWPRLILRAAAVLIVAGAIAMVALVPNPYERVSTYDRYDFESRGTLYVQVDSAEVEAHISSDGDRPRIDATLRFGIEFDEDSRRVPQFAVPVMNAIDGQDLGLVVDDVSIDGESVPFEVTENLDVSTITTVMGDVRVGEAEAVVTYAYTSPAVIGEGSPVSGEQGHPVDRIRWAGLLDGWESGWTHPSAPDPVTISVRIDDSVSDRALSSGWLREDPDTAEEARDWKDSSYAFGTLDDELGAPEYLTEVEYGTLVESRDSADAGVVHTMTVTEGEYGYPTRSTYSDLGVLLEFPEGTWAGPDAEARDAQAFAWALPIIVVTSTAGLAILIGVIAVGRSLLRGRRMTQGTLRDVFWWLGPAAAIAASIVCVWATGDMPASWVEGAIMLWAAGLGVIAAITSWVVVRPPAPAAPPSASKRPQNRKRPRR</sequence>
<feature type="region of interest" description="Disordered" evidence="1">
    <location>
        <begin position="1"/>
        <end position="29"/>
    </location>
</feature>
<feature type="region of interest" description="Disordered" evidence="1">
    <location>
        <begin position="985"/>
        <end position="1004"/>
    </location>
</feature>
<dbReference type="AlphaFoldDB" id="A0A4Q2M870"/>
<feature type="transmembrane region" description="Helical" evidence="2">
    <location>
        <begin position="477"/>
        <end position="499"/>
    </location>
</feature>
<reference evidence="4 5" key="1">
    <citation type="submission" date="2019-01" db="EMBL/GenBank/DDBJ databases">
        <title>Agromyces.</title>
        <authorList>
            <person name="Li J."/>
        </authorList>
    </citation>
    <scope>NUCLEOTIDE SEQUENCE [LARGE SCALE GENOMIC DNA]</scope>
    <source>
        <strain evidence="4 5">DSM 23870</strain>
    </source>
</reference>
<feature type="transmembrane region" description="Helical" evidence="2">
    <location>
        <begin position="325"/>
        <end position="345"/>
    </location>
</feature>
<dbReference type="OrthoDB" id="5027419at2"/>
<dbReference type="Proteomes" id="UP000292686">
    <property type="component" value="Unassembled WGS sequence"/>
</dbReference>
<feature type="domain" description="DUF2207" evidence="3">
    <location>
        <begin position="106"/>
        <end position="264"/>
    </location>
</feature>
<dbReference type="Pfam" id="PF09972">
    <property type="entry name" value="DUF2207"/>
    <property type="match status" value="1"/>
</dbReference>
<feature type="transmembrane region" description="Helical" evidence="2">
    <location>
        <begin position="887"/>
        <end position="910"/>
    </location>
</feature>
<gene>
    <name evidence="4" type="ORF">ESP50_08970</name>
</gene>
<feature type="transmembrane region" description="Helical" evidence="2">
    <location>
        <begin position="930"/>
        <end position="950"/>
    </location>
</feature>
<name>A0A4Q2M870_9MICO</name>
<proteinExistence type="predicted"/>
<protein>
    <submittedName>
        <fullName evidence="4">DUF2207 domain-containing protein</fullName>
    </submittedName>
</protein>
<keyword evidence="2" id="KW-1133">Transmembrane helix</keyword>
<feature type="transmembrane region" description="Helical" evidence="2">
    <location>
        <begin position="962"/>
        <end position="981"/>
    </location>
</feature>
<evidence type="ECO:0000313" key="4">
    <source>
        <dbReference type="EMBL" id="RXZ86523.1"/>
    </source>
</evidence>